<evidence type="ECO:0000256" key="1">
    <source>
        <dbReference type="ARBA" id="ARBA00008748"/>
    </source>
</evidence>
<evidence type="ECO:0000313" key="12">
    <source>
        <dbReference type="Proteomes" id="UP000022141"/>
    </source>
</evidence>
<evidence type="ECO:0000256" key="10">
    <source>
        <dbReference type="RuleBase" id="RU003835"/>
    </source>
</evidence>
<evidence type="ECO:0000256" key="4">
    <source>
        <dbReference type="ARBA" id="ARBA00022723"/>
    </source>
</evidence>
<feature type="binding site" evidence="9">
    <location>
        <begin position="209"/>
        <end position="213"/>
    </location>
    <ligand>
        <name>ATP</name>
        <dbReference type="ChEBI" id="CHEBI:30616"/>
    </ligand>
</feature>
<dbReference type="PATRIC" id="fig|1454004.3.peg.3133"/>
<feature type="binding site" evidence="9">
    <location>
        <position position="16"/>
    </location>
    <ligand>
        <name>ATP</name>
        <dbReference type="ChEBI" id="CHEBI:30616"/>
    </ligand>
</feature>
<dbReference type="PROSITE" id="PS01076">
    <property type="entry name" value="ACETATE_KINASE_2"/>
    <property type="match status" value="1"/>
</dbReference>
<evidence type="ECO:0000256" key="5">
    <source>
        <dbReference type="ARBA" id="ARBA00022741"/>
    </source>
</evidence>
<keyword evidence="7 9" id="KW-0067">ATP-binding</keyword>
<comment type="cofactor">
    <cofactor evidence="9">
        <name>Mg(2+)</name>
        <dbReference type="ChEBI" id="CHEBI:18420"/>
    </cofactor>
    <cofactor evidence="9">
        <name>Mn(2+)</name>
        <dbReference type="ChEBI" id="CHEBI:29035"/>
    </cofactor>
    <text evidence="9">Mg(2+). Can also accept Mn(2+).</text>
</comment>
<dbReference type="GO" id="GO:0005829">
    <property type="term" value="C:cytosol"/>
    <property type="evidence" value="ECO:0007669"/>
    <property type="project" value="TreeGrafter"/>
</dbReference>
<evidence type="ECO:0000256" key="3">
    <source>
        <dbReference type="ARBA" id="ARBA00022679"/>
    </source>
</evidence>
<comment type="similarity">
    <text evidence="1 9 10">Belongs to the acetokinase family.</text>
</comment>
<comment type="catalytic activity">
    <reaction evidence="9">
        <text>acetate + ATP = acetyl phosphate + ADP</text>
        <dbReference type="Rhea" id="RHEA:11352"/>
        <dbReference type="ChEBI" id="CHEBI:22191"/>
        <dbReference type="ChEBI" id="CHEBI:30089"/>
        <dbReference type="ChEBI" id="CHEBI:30616"/>
        <dbReference type="ChEBI" id="CHEBI:456216"/>
        <dbReference type="EC" id="2.7.2.1"/>
    </reaction>
</comment>
<dbReference type="PIRSF" id="PIRSF000722">
    <property type="entry name" value="Acetate_prop_kin"/>
    <property type="match status" value="1"/>
</dbReference>
<feature type="binding site" evidence="9">
    <location>
        <position position="380"/>
    </location>
    <ligand>
        <name>Mg(2+)</name>
        <dbReference type="ChEBI" id="CHEBI:18420"/>
    </ligand>
</feature>
<keyword evidence="4 9" id="KW-0479">Metal-binding</keyword>
<feature type="site" description="Transition state stabilizer" evidence="9">
    <location>
        <position position="182"/>
    </location>
</feature>
<dbReference type="GO" id="GO:0008776">
    <property type="term" value="F:acetate kinase activity"/>
    <property type="evidence" value="ECO:0007669"/>
    <property type="project" value="UniProtKB-UniRule"/>
</dbReference>
<keyword evidence="8 9" id="KW-0460">Magnesium</keyword>
<keyword evidence="12" id="KW-1185">Reference proteome</keyword>
<dbReference type="InterPro" id="IPR043129">
    <property type="entry name" value="ATPase_NBD"/>
</dbReference>
<dbReference type="Gene3D" id="3.30.420.40">
    <property type="match status" value="2"/>
</dbReference>
<evidence type="ECO:0000313" key="11">
    <source>
        <dbReference type="EMBL" id="EXI86259.1"/>
    </source>
</evidence>
<evidence type="ECO:0000256" key="7">
    <source>
        <dbReference type="ARBA" id="ARBA00022840"/>
    </source>
</evidence>
<dbReference type="GO" id="GO:0006085">
    <property type="term" value="P:acetyl-CoA biosynthetic process"/>
    <property type="evidence" value="ECO:0007669"/>
    <property type="project" value="UniProtKB-UniRule"/>
</dbReference>
<dbReference type="EMBL" id="JEMY01000044">
    <property type="protein sequence ID" value="EXI86259.1"/>
    <property type="molecule type" value="Genomic_DNA"/>
</dbReference>
<dbReference type="InterPro" id="IPR000890">
    <property type="entry name" value="Aliphatic_acid_kin_short-chain"/>
</dbReference>
<dbReference type="eggNOG" id="COG0282">
    <property type="taxonomic scope" value="Bacteria"/>
</dbReference>
<comment type="subunit">
    <text evidence="9">Homodimer.</text>
</comment>
<dbReference type="PRINTS" id="PR00471">
    <property type="entry name" value="ACETATEKNASE"/>
</dbReference>
<dbReference type="InterPro" id="IPR004372">
    <property type="entry name" value="Ac/propionate_kinase"/>
</dbReference>
<dbReference type="Pfam" id="PF00871">
    <property type="entry name" value="Acetate_kinase"/>
    <property type="match status" value="1"/>
</dbReference>
<comment type="function">
    <text evidence="9">Catalyzes the formation of acetyl phosphate from acetate and ATP. Can also catalyze the reverse reaction.</text>
</comment>
<dbReference type="SUPFAM" id="SSF53067">
    <property type="entry name" value="Actin-like ATPase domain"/>
    <property type="match status" value="2"/>
</dbReference>
<evidence type="ECO:0000256" key="9">
    <source>
        <dbReference type="HAMAP-Rule" id="MF_00020"/>
    </source>
</evidence>
<reference evidence="11" key="1">
    <citation type="submission" date="2014-02" db="EMBL/GenBank/DDBJ databases">
        <title>Expanding our view of genomic diversity in Candidatus Accumulibacter clades.</title>
        <authorList>
            <person name="Skennerton C.T."/>
            <person name="Barr J.J."/>
            <person name="Slater F.R."/>
            <person name="Bond P.L."/>
            <person name="Tyson G.W."/>
        </authorList>
    </citation>
    <scope>NUCLEOTIDE SEQUENCE [LARGE SCALE GENOMIC DNA]</scope>
</reference>
<keyword evidence="2 9" id="KW-0963">Cytoplasm</keyword>
<comment type="subcellular location">
    <subcellularLocation>
        <location evidence="9">Cytoplasm</location>
    </subcellularLocation>
</comment>
<keyword evidence="3 9" id="KW-0808">Transferase</keyword>
<dbReference type="NCBIfam" id="TIGR00016">
    <property type="entry name" value="ackA"/>
    <property type="match status" value="1"/>
</dbReference>
<sequence>MESAILVLNAGSSSLKFSLFDAGAPGVLSAVAVGQVEGLGTAPRLKAKGPDGQVILDERRSTTEIGNHAQALQEIAALLGSRFVGTELVGVGHRVVHGGPEYSAPLLITPQAMQELAAFVPLAPLHQPHNLAAIRAVEQARPGLPQVACFDTAFHRTQNEVAQLYGLPYEFYERGIRRYGFHGLSYEYIAATLPEVAPEIAGGRVVVAHLGSGASMCAMHNGRSVGSSMGFTALDGLMMGTRPGNLDPGIVLYLLQQEGMSAKEIEDLLYKRSGLLGLSGIGNDMRVLQESDSPRARLAIDHFVYRISRELGGLAAVLGGLDALVFTAGIGENSALIRRLVCQQAQWLGIDLDPLANEQSVARISSVGSRVSAWVVPTNEELMIARHTRQLLGL</sequence>
<evidence type="ECO:0000256" key="6">
    <source>
        <dbReference type="ARBA" id="ARBA00022777"/>
    </source>
</evidence>
<dbReference type="AlphaFoldDB" id="A0A011R540"/>
<keyword evidence="6 9" id="KW-0418">Kinase</keyword>
<protein>
    <recommendedName>
        <fullName evidence="9">Acetate kinase</fullName>
        <ecNumber evidence="9">2.7.2.1</ecNumber>
    </recommendedName>
    <alternativeName>
        <fullName evidence="9">Acetokinase</fullName>
    </alternativeName>
</protein>
<dbReference type="GO" id="GO:0006083">
    <property type="term" value="P:acetate metabolic process"/>
    <property type="evidence" value="ECO:0007669"/>
    <property type="project" value="TreeGrafter"/>
</dbReference>
<dbReference type="HAMAP" id="MF_00020">
    <property type="entry name" value="Acetate_kinase"/>
    <property type="match status" value="1"/>
</dbReference>
<keyword evidence="5 9" id="KW-0547">Nucleotide-binding</keyword>
<feature type="binding site" evidence="9">
    <location>
        <begin position="329"/>
        <end position="333"/>
    </location>
    <ligand>
        <name>ATP</name>
        <dbReference type="ChEBI" id="CHEBI:30616"/>
    </ligand>
</feature>
<comment type="pathway">
    <text evidence="9">Metabolic intermediate biosynthesis; acetyl-CoA biosynthesis; acetyl-CoA from acetate: step 1/2.</text>
</comment>
<accession>A0A011R540</accession>
<evidence type="ECO:0000256" key="8">
    <source>
        <dbReference type="ARBA" id="ARBA00022842"/>
    </source>
</evidence>
<dbReference type="PANTHER" id="PTHR21060:SF21">
    <property type="entry name" value="ACETATE KINASE"/>
    <property type="match status" value="1"/>
</dbReference>
<dbReference type="STRING" id="1454004.AW11_03036"/>
<feature type="binding site" evidence="9">
    <location>
        <position position="94"/>
    </location>
    <ligand>
        <name>substrate</name>
    </ligand>
</feature>
<proteinExistence type="inferred from homology"/>
<comment type="caution">
    <text evidence="11">The sequence shown here is derived from an EMBL/GenBank/DDBJ whole genome shotgun (WGS) entry which is preliminary data.</text>
</comment>
<dbReference type="PANTHER" id="PTHR21060">
    <property type="entry name" value="ACETATE KINASE"/>
    <property type="match status" value="1"/>
</dbReference>
<evidence type="ECO:0000256" key="2">
    <source>
        <dbReference type="ARBA" id="ARBA00022490"/>
    </source>
</evidence>
<dbReference type="EC" id="2.7.2.1" evidence="9"/>
<dbReference type="PROSITE" id="PS01075">
    <property type="entry name" value="ACETATE_KINASE_1"/>
    <property type="match status" value="1"/>
</dbReference>
<gene>
    <name evidence="9 11" type="primary">ackA</name>
    <name evidence="11" type="ORF">AW11_03036</name>
</gene>
<name>A0A011R540_ACCRE</name>
<feature type="binding site" evidence="9">
    <location>
        <position position="9"/>
    </location>
    <ligand>
        <name>Mg(2+)</name>
        <dbReference type="ChEBI" id="CHEBI:18420"/>
    </ligand>
</feature>
<feature type="active site" description="Proton donor/acceptor" evidence="9">
    <location>
        <position position="151"/>
    </location>
</feature>
<dbReference type="CDD" id="cd24010">
    <property type="entry name" value="ASKHA_NBD_AcK_PK"/>
    <property type="match status" value="1"/>
</dbReference>
<dbReference type="UniPathway" id="UPA00340">
    <property type="reaction ID" value="UER00458"/>
</dbReference>
<dbReference type="Proteomes" id="UP000022141">
    <property type="component" value="Unassembled WGS sequence"/>
</dbReference>
<dbReference type="GO" id="GO:0005524">
    <property type="term" value="F:ATP binding"/>
    <property type="evidence" value="ECO:0007669"/>
    <property type="project" value="UniProtKB-KW"/>
</dbReference>
<dbReference type="InterPro" id="IPR023865">
    <property type="entry name" value="Aliphatic_acid_kinase_CS"/>
</dbReference>
<feature type="binding site" evidence="9">
    <location>
        <begin position="284"/>
        <end position="286"/>
    </location>
    <ligand>
        <name>ATP</name>
        <dbReference type="ChEBI" id="CHEBI:30616"/>
    </ligand>
</feature>
<organism evidence="11 12">
    <name type="scientific">Accumulibacter regalis</name>
    <dbReference type="NCBI Taxonomy" id="522306"/>
    <lineage>
        <taxon>Bacteria</taxon>
        <taxon>Pseudomonadati</taxon>
        <taxon>Pseudomonadota</taxon>
        <taxon>Betaproteobacteria</taxon>
        <taxon>Candidatus Accumulibacter</taxon>
    </lineage>
</organism>
<dbReference type="GO" id="GO:0000287">
    <property type="term" value="F:magnesium ion binding"/>
    <property type="evidence" value="ECO:0007669"/>
    <property type="project" value="UniProtKB-UniRule"/>
</dbReference>
<feature type="site" description="Transition state stabilizer" evidence="9">
    <location>
        <position position="242"/>
    </location>
</feature>